<name>A0ABT1UB73_9GAMM</name>
<reference evidence="2 3" key="1">
    <citation type="submission" date="2022-07" db="EMBL/GenBank/DDBJ databases">
        <title>Methylomonas rivi sp. nov., Methylomonas rosea sp. nov., Methylomonas aureus sp. nov. and Methylomonas subterranea sp. nov., four novel methanotrophs isolated from a freshwater creek and the deep terrestrial subsurface.</title>
        <authorList>
            <person name="Abin C."/>
            <person name="Sankaranarayanan K."/>
            <person name="Garner C."/>
            <person name="Sindelar R."/>
            <person name="Kotary K."/>
            <person name="Garner R."/>
            <person name="Barclay S."/>
            <person name="Lawson P."/>
            <person name="Krumholz L."/>
        </authorList>
    </citation>
    <scope>NUCLEOTIDE SEQUENCE [LARGE SCALE GENOMIC DNA]</scope>
    <source>
        <strain evidence="2 3">WSC-6</strain>
    </source>
</reference>
<feature type="domain" description="Condensation" evidence="1">
    <location>
        <begin position="4"/>
        <end position="189"/>
    </location>
</feature>
<feature type="non-terminal residue" evidence="2">
    <location>
        <position position="189"/>
    </location>
</feature>
<dbReference type="InterPro" id="IPR023213">
    <property type="entry name" value="CAT-like_dom_sf"/>
</dbReference>
<dbReference type="PANTHER" id="PTHR45398">
    <property type="match status" value="1"/>
</dbReference>
<comment type="caution">
    <text evidence="2">The sequence shown here is derived from an EMBL/GenBank/DDBJ whole genome shotgun (WGS) entry which is preliminary data.</text>
</comment>
<organism evidence="2 3">
    <name type="scientific">Methylomonas rivi</name>
    <dbReference type="NCBI Taxonomy" id="2952226"/>
    <lineage>
        <taxon>Bacteria</taxon>
        <taxon>Pseudomonadati</taxon>
        <taxon>Pseudomonadota</taxon>
        <taxon>Gammaproteobacteria</taxon>
        <taxon>Methylococcales</taxon>
        <taxon>Methylococcaceae</taxon>
        <taxon>Methylomonas</taxon>
    </lineage>
</organism>
<gene>
    <name evidence="2" type="ORF">NP596_21810</name>
</gene>
<dbReference type="PANTHER" id="PTHR45398:SF1">
    <property type="entry name" value="ENZYME, PUTATIVE (JCVI)-RELATED"/>
    <property type="match status" value="1"/>
</dbReference>
<dbReference type="RefSeq" id="WP_256617468.1">
    <property type="nucleotide sequence ID" value="NZ_JANIBK010000374.1"/>
</dbReference>
<feature type="non-terminal residue" evidence="2">
    <location>
        <position position="1"/>
    </location>
</feature>
<dbReference type="SUPFAM" id="SSF52777">
    <property type="entry name" value="CoA-dependent acyltransferases"/>
    <property type="match status" value="2"/>
</dbReference>
<accession>A0ABT1UB73</accession>
<dbReference type="Gene3D" id="3.30.559.30">
    <property type="entry name" value="Nonribosomal peptide synthetase, condensation domain"/>
    <property type="match status" value="1"/>
</dbReference>
<dbReference type="Pfam" id="PF00668">
    <property type="entry name" value="Condensation"/>
    <property type="match status" value="1"/>
</dbReference>
<dbReference type="Gene3D" id="3.30.559.10">
    <property type="entry name" value="Chloramphenicol acetyltransferase-like domain"/>
    <property type="match status" value="1"/>
</dbReference>
<proteinExistence type="predicted"/>
<protein>
    <submittedName>
        <fullName evidence="2">Condensation domain-containing protein</fullName>
    </submittedName>
</protein>
<dbReference type="InterPro" id="IPR001242">
    <property type="entry name" value="Condensation_dom"/>
</dbReference>
<evidence type="ECO:0000313" key="2">
    <source>
        <dbReference type="EMBL" id="MCQ8131107.1"/>
    </source>
</evidence>
<evidence type="ECO:0000313" key="3">
    <source>
        <dbReference type="Proteomes" id="UP001524586"/>
    </source>
</evidence>
<keyword evidence="3" id="KW-1185">Reference proteome</keyword>
<evidence type="ECO:0000259" key="1">
    <source>
        <dbReference type="Pfam" id="PF00668"/>
    </source>
</evidence>
<dbReference type="Proteomes" id="UP001524586">
    <property type="component" value="Unassembled WGS sequence"/>
</dbReference>
<sequence length="189" mass="21422">ETAQTQASQWAEAAARQAFDLEHGPLWRVTLVRLPAEDAQTHELSLSLHHLIADGWSLNRLLAEFAELYAATLNQRVPQLPALPIRHADYAVWQRSWLEAGESQRQLVYWIERLGGEQPVIELPYDRPRPTEPSQRGGRVSFALSEPLSHAIQQLARQHSATVFMVLLAAFKVLLYRYSGQTDLRIGLP</sequence>
<dbReference type="EMBL" id="JANIBK010000374">
    <property type="protein sequence ID" value="MCQ8131107.1"/>
    <property type="molecule type" value="Genomic_DNA"/>
</dbReference>